<dbReference type="PANTHER" id="PTHR42089">
    <property type="entry name" value="YALI0F09427P"/>
    <property type="match status" value="1"/>
</dbReference>
<feature type="region of interest" description="Disordered" evidence="1">
    <location>
        <begin position="98"/>
        <end position="117"/>
    </location>
</feature>
<feature type="region of interest" description="Disordered" evidence="1">
    <location>
        <begin position="1"/>
        <end position="48"/>
    </location>
</feature>
<feature type="region of interest" description="Disordered" evidence="1">
    <location>
        <begin position="182"/>
        <end position="259"/>
    </location>
</feature>
<keyword evidence="3" id="KW-1185">Reference proteome</keyword>
<dbReference type="Proteomes" id="UP001600888">
    <property type="component" value="Unassembled WGS sequence"/>
</dbReference>
<accession>A0ABR4F6P6</accession>
<reference evidence="2 3" key="1">
    <citation type="submission" date="2024-03" db="EMBL/GenBank/DDBJ databases">
        <title>A high-quality draft genome sequence of Diaporthe vaccinii, a causative agent of upright dieback and viscid rot disease in cranberry plants.</title>
        <authorList>
            <person name="Sarrasin M."/>
            <person name="Lang B.F."/>
            <person name="Burger G."/>
        </authorList>
    </citation>
    <scope>NUCLEOTIDE SEQUENCE [LARGE SCALE GENOMIC DNA]</scope>
    <source>
        <strain evidence="2 3">IS7</strain>
    </source>
</reference>
<dbReference type="PANTHER" id="PTHR42089:SF1">
    <property type="entry name" value="YALI0F09427P"/>
    <property type="match status" value="1"/>
</dbReference>
<evidence type="ECO:0000313" key="2">
    <source>
        <dbReference type="EMBL" id="KAL2290383.1"/>
    </source>
</evidence>
<name>A0ABR4F6P6_9PEZI</name>
<organism evidence="2 3">
    <name type="scientific">Diaporthe vaccinii</name>
    <dbReference type="NCBI Taxonomy" id="105482"/>
    <lineage>
        <taxon>Eukaryota</taxon>
        <taxon>Fungi</taxon>
        <taxon>Dikarya</taxon>
        <taxon>Ascomycota</taxon>
        <taxon>Pezizomycotina</taxon>
        <taxon>Sordariomycetes</taxon>
        <taxon>Sordariomycetidae</taxon>
        <taxon>Diaporthales</taxon>
        <taxon>Diaporthaceae</taxon>
        <taxon>Diaporthe</taxon>
        <taxon>Diaporthe eres species complex</taxon>
    </lineage>
</organism>
<evidence type="ECO:0000256" key="1">
    <source>
        <dbReference type="SAM" id="MobiDB-lite"/>
    </source>
</evidence>
<proteinExistence type="predicted"/>
<comment type="caution">
    <text evidence="2">The sequence shown here is derived from an EMBL/GenBank/DDBJ whole genome shotgun (WGS) entry which is preliminary data.</text>
</comment>
<feature type="compositionally biased region" description="Polar residues" evidence="1">
    <location>
        <begin position="99"/>
        <end position="111"/>
    </location>
</feature>
<sequence length="259" mass="27602">MSQRPCHHSVLSPHPSGAHSAVISSSRVSLAQNTTSHRPPARSQFGFKPAHQSRLLVKMHDNRTHPLLAQVPLTVSPFTNLPTSITLPYTYKAMPSTLPPSATGVTSATDPESSDKPRYVISQSGHAAHPDDIIASCRALQAHLTKLQGDAEQELRELDDRIKARELAEKRRVAPGWLDSDARLLEPERTGGNGGNGEGAMDLMTGDIGGASASDQLRGMSLAAQQGHAGPDGLSEMPAPDDQGAQLDRAFGSLPLRPK</sequence>
<protein>
    <submittedName>
        <fullName evidence="2">Uncharacterized protein</fullName>
    </submittedName>
</protein>
<gene>
    <name evidence="2" type="ORF">FJTKL_15505</name>
</gene>
<dbReference type="EMBL" id="JBAWTH010000009">
    <property type="protein sequence ID" value="KAL2290383.1"/>
    <property type="molecule type" value="Genomic_DNA"/>
</dbReference>
<feature type="compositionally biased region" description="Polar residues" evidence="1">
    <location>
        <begin position="22"/>
        <end position="37"/>
    </location>
</feature>
<evidence type="ECO:0000313" key="3">
    <source>
        <dbReference type="Proteomes" id="UP001600888"/>
    </source>
</evidence>